<evidence type="ECO:0000313" key="2">
    <source>
        <dbReference type="Proteomes" id="UP000276776"/>
    </source>
</evidence>
<evidence type="ECO:0000313" key="3">
    <source>
        <dbReference type="WBParaSite" id="TCLT_0000112301-mRNA-1"/>
    </source>
</evidence>
<protein>
    <submittedName>
        <fullName evidence="3">Activin_recp domain-containing protein</fullName>
    </submittedName>
</protein>
<organism evidence="3">
    <name type="scientific">Thelazia callipaeda</name>
    <name type="common">Oriental eyeworm</name>
    <name type="synonym">Parasitic nematode</name>
    <dbReference type="NCBI Taxonomy" id="103827"/>
    <lineage>
        <taxon>Eukaryota</taxon>
        <taxon>Metazoa</taxon>
        <taxon>Ecdysozoa</taxon>
        <taxon>Nematoda</taxon>
        <taxon>Chromadorea</taxon>
        <taxon>Rhabditida</taxon>
        <taxon>Spirurina</taxon>
        <taxon>Spiruromorpha</taxon>
        <taxon>Thelazioidea</taxon>
        <taxon>Thelaziidae</taxon>
        <taxon>Thelazia</taxon>
    </lineage>
</organism>
<dbReference type="AlphaFoldDB" id="A0A0N5CLX0"/>
<name>A0A0N5CLX0_THECL</name>
<dbReference type="OMA" id="YCFFLED"/>
<dbReference type="OrthoDB" id="5799061at2759"/>
<keyword evidence="2" id="KW-1185">Reference proteome</keyword>
<dbReference type="WBParaSite" id="TCLT_0000112301-mRNA-1">
    <property type="protein sequence ID" value="TCLT_0000112301-mRNA-1"/>
    <property type="gene ID" value="TCLT_0000112301"/>
</dbReference>
<evidence type="ECO:0000313" key="1">
    <source>
        <dbReference type="EMBL" id="VDM96390.1"/>
    </source>
</evidence>
<proteinExistence type="predicted"/>
<reference evidence="1 2" key="2">
    <citation type="submission" date="2018-11" db="EMBL/GenBank/DDBJ databases">
        <authorList>
            <consortium name="Pathogen Informatics"/>
        </authorList>
    </citation>
    <scope>NUCLEOTIDE SEQUENCE [LARGE SCALE GENOMIC DNA]</scope>
</reference>
<accession>A0A0N5CLX0</accession>
<gene>
    <name evidence="1" type="ORF">TCLT_LOCUS1124</name>
</gene>
<sequence>MKPTDSLVCYSSYFDEQYEICGASDFCFLLEDYSLETPSETRDHQRSCERRGYCKTLIENLKGKFLNKYGLRHKCGTFMVNDTTYTDLCCCSYDWCNKLKINELPIAVDRGKGRELEISLKG</sequence>
<reference evidence="3" key="1">
    <citation type="submission" date="2017-02" db="UniProtKB">
        <authorList>
            <consortium name="WormBaseParasite"/>
        </authorList>
    </citation>
    <scope>IDENTIFICATION</scope>
</reference>
<dbReference type="Proteomes" id="UP000276776">
    <property type="component" value="Unassembled WGS sequence"/>
</dbReference>
<dbReference type="EMBL" id="UYYF01000121">
    <property type="protein sequence ID" value="VDM96390.1"/>
    <property type="molecule type" value="Genomic_DNA"/>
</dbReference>